<dbReference type="SUPFAM" id="SSF50978">
    <property type="entry name" value="WD40 repeat-like"/>
    <property type="match status" value="1"/>
</dbReference>
<evidence type="ECO:0000313" key="7">
    <source>
        <dbReference type="EMBL" id="PGH05623.1"/>
    </source>
</evidence>
<dbReference type="InterPro" id="IPR001680">
    <property type="entry name" value="WD40_rpt"/>
</dbReference>
<keyword evidence="4 7" id="KW-0689">Ribosomal protein</keyword>
<dbReference type="GO" id="GO:0003735">
    <property type="term" value="F:structural constituent of ribosome"/>
    <property type="evidence" value="ECO:0007669"/>
    <property type="project" value="InterPro"/>
</dbReference>
<dbReference type="GO" id="GO:0005634">
    <property type="term" value="C:nucleus"/>
    <property type="evidence" value="ECO:0007669"/>
    <property type="project" value="TreeGrafter"/>
</dbReference>
<feature type="repeat" description="WD" evidence="6">
    <location>
        <begin position="205"/>
        <end position="238"/>
    </location>
</feature>
<feature type="repeat" description="WD" evidence="6">
    <location>
        <begin position="290"/>
        <end position="331"/>
    </location>
</feature>
<feature type="repeat" description="WD" evidence="6">
    <location>
        <begin position="332"/>
        <end position="373"/>
    </location>
</feature>
<sequence>MAARALQSTFMLPQLLQRVPYMALQTLGAQRLPRFALNLPLLSPTTFLPAIAISIPSLVSDIWESVLRAVPKKKTSHMKKRHRQMAGKALKDAIDVNTCSGCGQPKRAHKLCPTCVSAHLTDIYSLAVTPSQILSSSGESSLKVHSTGEADFPIAQSIDKAHKIGCHHVVTSESGIRAASAGFGGEVKVWQYESGMWIEDVKVNQTGNVSGVWAIALSSDSQYLAGTTYDGHIKVWDLLNGVTQIRDLETKGSYGMCIDLSSDGKLTASGHQNGSIYVFDNETSRMPYSLSGLVEPVRAVSFSPGGKLLAAAGDSKVIVLYETSSGEQVATLSGHTAWITSLDWSHTGELLLSGSLDGKVKVWSIERKACVATHSESEKAIWSVKWLRKVGKTEGFATAGANRSIAIYREATGG</sequence>
<dbReference type="GO" id="GO:0015934">
    <property type="term" value="C:large ribosomal subunit"/>
    <property type="evidence" value="ECO:0007669"/>
    <property type="project" value="InterPro"/>
</dbReference>
<name>A0A2B7XA29_POLH7</name>
<dbReference type="Pfam" id="PF00400">
    <property type="entry name" value="WD40"/>
    <property type="match status" value="3"/>
</dbReference>
<dbReference type="InterPro" id="IPR011332">
    <property type="entry name" value="Ribosomal_zn-bd"/>
</dbReference>
<dbReference type="AlphaFoldDB" id="A0A2B7XA29"/>
<dbReference type="PANTHER" id="PTHR44090">
    <property type="entry name" value="WD REPEAT-CONTAINING PROTEIN 61"/>
    <property type="match status" value="1"/>
</dbReference>
<dbReference type="SUPFAM" id="SSF57829">
    <property type="entry name" value="Zn-binding ribosomal proteins"/>
    <property type="match status" value="1"/>
</dbReference>
<dbReference type="SMART" id="SM00320">
    <property type="entry name" value="WD40"/>
    <property type="match status" value="7"/>
</dbReference>
<keyword evidence="5" id="KW-0687">Ribonucleoprotein</keyword>
<evidence type="ECO:0000256" key="5">
    <source>
        <dbReference type="ARBA" id="ARBA00023274"/>
    </source>
</evidence>
<dbReference type="InterPro" id="IPR051510">
    <property type="entry name" value="SKI8"/>
</dbReference>
<evidence type="ECO:0000313" key="8">
    <source>
        <dbReference type="Proteomes" id="UP000224634"/>
    </source>
</evidence>
<gene>
    <name evidence="7" type="ORF">AJ80_08315</name>
</gene>
<comment type="caution">
    <text evidence="7">The sequence shown here is derived from an EMBL/GenBank/DDBJ whole genome shotgun (WGS) entry which is preliminary data.</text>
</comment>
<dbReference type="InterPro" id="IPR036322">
    <property type="entry name" value="WD40_repeat_dom_sf"/>
</dbReference>
<dbReference type="NCBIfam" id="TIGR01031">
    <property type="entry name" value="rpmF_bact"/>
    <property type="match status" value="1"/>
</dbReference>
<dbReference type="GO" id="GO:0006412">
    <property type="term" value="P:translation"/>
    <property type="evidence" value="ECO:0007669"/>
    <property type="project" value="InterPro"/>
</dbReference>
<dbReference type="InterPro" id="IPR002677">
    <property type="entry name" value="Ribosomal_bL32"/>
</dbReference>
<evidence type="ECO:0000256" key="2">
    <source>
        <dbReference type="ARBA" id="ARBA00022574"/>
    </source>
</evidence>
<dbReference type="InterPro" id="IPR015943">
    <property type="entry name" value="WD40/YVTN_repeat-like_dom_sf"/>
</dbReference>
<evidence type="ECO:0000256" key="1">
    <source>
        <dbReference type="ARBA" id="ARBA00008560"/>
    </source>
</evidence>
<proteinExistence type="inferred from homology"/>
<dbReference type="PROSITE" id="PS50294">
    <property type="entry name" value="WD_REPEATS_REGION"/>
    <property type="match status" value="2"/>
</dbReference>
<dbReference type="Pfam" id="PF01783">
    <property type="entry name" value="Ribosomal_L32p"/>
    <property type="match status" value="1"/>
</dbReference>
<keyword evidence="2 6" id="KW-0853">WD repeat</keyword>
<dbReference type="STRING" id="1447883.A0A2B7XA29"/>
<dbReference type="PANTHER" id="PTHR44090:SF1">
    <property type="entry name" value="SUPERKILLER COMPLEX PROTEIN 8"/>
    <property type="match status" value="1"/>
</dbReference>
<evidence type="ECO:0000256" key="6">
    <source>
        <dbReference type="PROSITE-ProRule" id="PRU00221"/>
    </source>
</evidence>
<evidence type="ECO:0000256" key="4">
    <source>
        <dbReference type="ARBA" id="ARBA00022980"/>
    </source>
</evidence>
<evidence type="ECO:0000256" key="3">
    <source>
        <dbReference type="ARBA" id="ARBA00022737"/>
    </source>
</evidence>
<dbReference type="InterPro" id="IPR019775">
    <property type="entry name" value="WD40_repeat_CS"/>
</dbReference>
<organism evidence="7 8">
    <name type="scientific">Polytolypa hystricis (strain UAMH7299)</name>
    <dbReference type="NCBI Taxonomy" id="1447883"/>
    <lineage>
        <taxon>Eukaryota</taxon>
        <taxon>Fungi</taxon>
        <taxon>Dikarya</taxon>
        <taxon>Ascomycota</taxon>
        <taxon>Pezizomycotina</taxon>
        <taxon>Eurotiomycetes</taxon>
        <taxon>Eurotiomycetidae</taxon>
        <taxon>Onygenales</taxon>
        <taxon>Onygenales incertae sedis</taxon>
        <taxon>Polytolypa</taxon>
    </lineage>
</organism>
<dbReference type="Proteomes" id="UP000224634">
    <property type="component" value="Unassembled WGS sequence"/>
</dbReference>
<protein>
    <submittedName>
        <fullName evidence="7">Ribosomal protein L32</fullName>
    </submittedName>
</protein>
<keyword evidence="3" id="KW-0677">Repeat</keyword>
<dbReference type="PROSITE" id="PS50082">
    <property type="entry name" value="WD_REPEATS_2"/>
    <property type="match status" value="3"/>
</dbReference>
<comment type="similarity">
    <text evidence="1">Belongs to the bacterial ribosomal protein bL32 family.</text>
</comment>
<dbReference type="PROSITE" id="PS00678">
    <property type="entry name" value="WD_REPEATS_1"/>
    <property type="match status" value="1"/>
</dbReference>
<dbReference type="Gene3D" id="2.130.10.10">
    <property type="entry name" value="YVTN repeat-like/Quinoprotein amine dehydrogenase"/>
    <property type="match status" value="1"/>
</dbReference>
<reference evidence="7 8" key="1">
    <citation type="submission" date="2017-10" db="EMBL/GenBank/DDBJ databases">
        <title>Comparative genomics in systemic dimorphic fungi from Ajellomycetaceae.</title>
        <authorList>
            <person name="Munoz J.F."/>
            <person name="Mcewen J.G."/>
            <person name="Clay O.K."/>
            <person name="Cuomo C.A."/>
        </authorList>
    </citation>
    <scope>NUCLEOTIDE SEQUENCE [LARGE SCALE GENOMIC DNA]</scope>
    <source>
        <strain evidence="7 8">UAMH7299</strain>
    </source>
</reference>
<dbReference type="EMBL" id="PDNA01000186">
    <property type="protein sequence ID" value="PGH05623.1"/>
    <property type="molecule type" value="Genomic_DNA"/>
</dbReference>
<accession>A0A2B7XA29</accession>
<keyword evidence="8" id="KW-1185">Reference proteome</keyword>
<dbReference type="OrthoDB" id="10251741at2759"/>
<dbReference type="CDD" id="cd00200">
    <property type="entry name" value="WD40"/>
    <property type="match status" value="1"/>
</dbReference>